<feature type="compositionally biased region" description="Polar residues" evidence="1">
    <location>
        <begin position="437"/>
        <end position="448"/>
    </location>
</feature>
<feature type="domain" description="MINDY deubiquitinase" evidence="2">
    <location>
        <begin position="2"/>
        <end position="391"/>
    </location>
</feature>
<keyword evidence="3" id="KW-0378">Hydrolase</keyword>
<protein>
    <submittedName>
        <fullName evidence="3">MINDY deubiquitinase</fullName>
        <ecNumber evidence="3">3.4.19.12</ecNumber>
    </submittedName>
</protein>
<proteinExistence type="predicted"/>
<name>A0AAD8Y0G8_9STRA</name>
<dbReference type="InterPro" id="IPR007518">
    <property type="entry name" value="MINDY"/>
</dbReference>
<dbReference type="InterPro" id="IPR033979">
    <property type="entry name" value="MINDY_domain"/>
</dbReference>
<comment type="caution">
    <text evidence="3">The sequence shown here is derived from an EMBL/GenBank/DDBJ whole genome shotgun (WGS) entry which is preliminary data.</text>
</comment>
<feature type="compositionally biased region" description="Low complexity" evidence="1">
    <location>
        <begin position="70"/>
        <end position="79"/>
    </location>
</feature>
<sequence>MAYQIKSIRYQNSPRKILLQNINGPCPLLAAANALLLRGVITLSSECVRNGVASTDDVVNMLANRALIRSQQSSSTSSSLEKTDKDGNDDATANKPSNHEYHLNEVLSILPTLQHGMDVNPQFTSPQSIEYTHNLAAFDLLGVELVHGWVLDPQDLETCAVVEMKSYNELIELVIGGDERRREVVRLEGWKVEKEDDLMRLVDSNNKGSKEGNDDSEVKSKNDVADETKVDSKAQTETDENEGVKETTETNKGVEVISNDADDTKSSTSEQISNTLSLQQQQASLLEQEIADIGLKIEHASLQISRADVANAFLTSTSHQLTYHGLEQLHAHIGEDAVHVFFRNNHFGTITKHNGILYLLATDLGYANTPEIVWEKLDSIDGNTEYVNEYFEKPSPRAELAPAAGPTIDPALLLAQRSQAENDYQLAMAMSRGEASVPTSSSQHASTNADEEEGKLIEAAKEISLRTYHGENDATVAVDVDNSTLPSTSSSAQNSQLDSDHQMALAFQRQEEQLNHESEQLARQLQALDQQEVQMQRQRQQRNDTNRRRQPNSSRPAEEAKAGCTIS</sequence>
<dbReference type="GO" id="GO:0071944">
    <property type="term" value="C:cell periphery"/>
    <property type="evidence" value="ECO:0007669"/>
    <property type="project" value="TreeGrafter"/>
</dbReference>
<organism evidence="3 4">
    <name type="scientific">Skeletonema marinoi</name>
    <dbReference type="NCBI Taxonomy" id="267567"/>
    <lineage>
        <taxon>Eukaryota</taxon>
        <taxon>Sar</taxon>
        <taxon>Stramenopiles</taxon>
        <taxon>Ochrophyta</taxon>
        <taxon>Bacillariophyta</taxon>
        <taxon>Coscinodiscophyceae</taxon>
        <taxon>Thalassiosirophycidae</taxon>
        <taxon>Thalassiosirales</taxon>
        <taxon>Skeletonemataceae</taxon>
        <taxon>Skeletonema</taxon>
        <taxon>Skeletonema marinoi-dohrnii complex</taxon>
    </lineage>
</organism>
<dbReference type="Pfam" id="PF04424">
    <property type="entry name" value="MINDY_DUB"/>
    <property type="match status" value="1"/>
</dbReference>
<feature type="region of interest" description="Disordered" evidence="1">
    <location>
        <begin position="430"/>
        <end position="452"/>
    </location>
</feature>
<feature type="region of interest" description="Disordered" evidence="1">
    <location>
        <begin position="526"/>
        <end position="567"/>
    </location>
</feature>
<accession>A0AAD8Y0G8</accession>
<dbReference type="GO" id="GO:0005829">
    <property type="term" value="C:cytosol"/>
    <property type="evidence" value="ECO:0007669"/>
    <property type="project" value="TreeGrafter"/>
</dbReference>
<dbReference type="PANTHER" id="PTHR18063:SF6">
    <property type="entry name" value="UBIQUITIN CARBOXYL-TERMINAL HYDROLASE"/>
    <property type="match status" value="1"/>
</dbReference>
<dbReference type="EC" id="3.4.19.12" evidence="3"/>
<evidence type="ECO:0000313" key="3">
    <source>
        <dbReference type="EMBL" id="KAK1736893.1"/>
    </source>
</evidence>
<evidence type="ECO:0000313" key="4">
    <source>
        <dbReference type="Proteomes" id="UP001224775"/>
    </source>
</evidence>
<dbReference type="GO" id="GO:0071108">
    <property type="term" value="P:protein K48-linked deubiquitination"/>
    <property type="evidence" value="ECO:0007669"/>
    <property type="project" value="TreeGrafter"/>
</dbReference>
<feature type="compositionally biased region" description="Low complexity" evidence="1">
    <location>
        <begin position="526"/>
        <end position="538"/>
    </location>
</feature>
<feature type="region of interest" description="Disordered" evidence="1">
    <location>
        <begin position="201"/>
        <end position="254"/>
    </location>
</feature>
<keyword evidence="4" id="KW-1185">Reference proteome</keyword>
<evidence type="ECO:0000256" key="1">
    <source>
        <dbReference type="SAM" id="MobiDB-lite"/>
    </source>
</evidence>
<gene>
    <name evidence="3" type="ORF">QTG54_012338</name>
</gene>
<feature type="region of interest" description="Disordered" evidence="1">
    <location>
        <begin position="70"/>
        <end position="98"/>
    </location>
</feature>
<dbReference type="Proteomes" id="UP001224775">
    <property type="component" value="Unassembled WGS sequence"/>
</dbReference>
<evidence type="ECO:0000259" key="2">
    <source>
        <dbReference type="Pfam" id="PF04424"/>
    </source>
</evidence>
<feature type="compositionally biased region" description="Basic and acidic residues" evidence="1">
    <location>
        <begin position="208"/>
        <end position="249"/>
    </location>
</feature>
<dbReference type="AlphaFoldDB" id="A0AAD8Y0G8"/>
<dbReference type="GO" id="GO:0016807">
    <property type="term" value="F:cysteine-type carboxypeptidase activity"/>
    <property type="evidence" value="ECO:0007669"/>
    <property type="project" value="TreeGrafter"/>
</dbReference>
<dbReference type="GO" id="GO:0004843">
    <property type="term" value="F:cysteine-type deubiquitinase activity"/>
    <property type="evidence" value="ECO:0007669"/>
    <property type="project" value="UniProtKB-EC"/>
</dbReference>
<dbReference type="EMBL" id="JATAAI010000027">
    <property type="protein sequence ID" value="KAK1736893.1"/>
    <property type="molecule type" value="Genomic_DNA"/>
</dbReference>
<dbReference type="GO" id="GO:1990380">
    <property type="term" value="F:K48-linked deubiquitinase activity"/>
    <property type="evidence" value="ECO:0007669"/>
    <property type="project" value="InterPro"/>
</dbReference>
<dbReference type="PANTHER" id="PTHR18063">
    <property type="entry name" value="NF-E2 INDUCIBLE PROTEIN"/>
    <property type="match status" value="1"/>
</dbReference>
<reference evidence="3" key="1">
    <citation type="submission" date="2023-06" db="EMBL/GenBank/DDBJ databases">
        <title>Survivors Of The Sea: Transcriptome response of Skeletonema marinoi to long-term dormancy.</title>
        <authorList>
            <person name="Pinder M.I.M."/>
            <person name="Kourtchenko O."/>
            <person name="Robertson E.K."/>
            <person name="Larsson T."/>
            <person name="Maumus F."/>
            <person name="Osuna-Cruz C.M."/>
            <person name="Vancaester E."/>
            <person name="Stenow R."/>
            <person name="Vandepoele K."/>
            <person name="Ploug H."/>
            <person name="Bruchert V."/>
            <person name="Godhe A."/>
            <person name="Topel M."/>
        </authorList>
    </citation>
    <scope>NUCLEOTIDE SEQUENCE</scope>
    <source>
        <strain evidence="3">R05AC</strain>
    </source>
</reference>